<dbReference type="EMBL" id="JAJEPS010000002">
    <property type="protein sequence ID" value="MCC2125106.1"/>
    <property type="molecule type" value="Genomic_DNA"/>
</dbReference>
<reference evidence="5 6" key="1">
    <citation type="submission" date="2021-10" db="EMBL/GenBank/DDBJ databases">
        <title>Anaerobic single-cell dispensing facilitates the cultivation of human gut bacteria.</title>
        <authorList>
            <person name="Afrizal A."/>
        </authorList>
    </citation>
    <scope>NUCLEOTIDE SEQUENCE [LARGE SCALE GENOMIC DNA]</scope>
    <source>
        <strain evidence="5 6">CLA-AA-H276</strain>
    </source>
</reference>
<dbReference type="Gene3D" id="3.40.50.300">
    <property type="entry name" value="P-loop containing nucleotide triphosphate hydrolases"/>
    <property type="match status" value="1"/>
</dbReference>
<dbReference type="Proteomes" id="UP001198220">
    <property type="component" value="Unassembled WGS sequence"/>
</dbReference>
<dbReference type="SMART" id="SM00382">
    <property type="entry name" value="AAA"/>
    <property type="match status" value="1"/>
</dbReference>
<dbReference type="RefSeq" id="WP_308458590.1">
    <property type="nucleotide sequence ID" value="NZ_JAJEPS010000002.1"/>
</dbReference>
<evidence type="ECO:0000256" key="3">
    <source>
        <dbReference type="ARBA" id="ARBA00022840"/>
    </source>
</evidence>
<keyword evidence="2" id="KW-0547">Nucleotide-binding</keyword>
<dbReference type="InterPro" id="IPR015854">
    <property type="entry name" value="ABC_transpr_LolD-like"/>
</dbReference>
<name>A0AAE3DB19_9FIRM</name>
<evidence type="ECO:0000256" key="1">
    <source>
        <dbReference type="ARBA" id="ARBA00022448"/>
    </source>
</evidence>
<evidence type="ECO:0000313" key="5">
    <source>
        <dbReference type="EMBL" id="MCC2125106.1"/>
    </source>
</evidence>
<dbReference type="InterPro" id="IPR003593">
    <property type="entry name" value="AAA+_ATPase"/>
</dbReference>
<dbReference type="CDD" id="cd03255">
    <property type="entry name" value="ABC_MJ0796_LolCDE_FtsE"/>
    <property type="match status" value="1"/>
</dbReference>
<dbReference type="GO" id="GO:0005524">
    <property type="term" value="F:ATP binding"/>
    <property type="evidence" value="ECO:0007669"/>
    <property type="project" value="UniProtKB-KW"/>
</dbReference>
<dbReference type="GO" id="GO:0098796">
    <property type="term" value="C:membrane protein complex"/>
    <property type="evidence" value="ECO:0007669"/>
    <property type="project" value="UniProtKB-ARBA"/>
</dbReference>
<evidence type="ECO:0000313" key="6">
    <source>
        <dbReference type="Proteomes" id="UP001198220"/>
    </source>
</evidence>
<evidence type="ECO:0000259" key="4">
    <source>
        <dbReference type="PROSITE" id="PS50893"/>
    </source>
</evidence>
<feature type="domain" description="ABC transporter" evidence="4">
    <location>
        <begin position="8"/>
        <end position="233"/>
    </location>
</feature>
<proteinExistence type="predicted"/>
<sequence>MKPIIETRQAEKLYQVGDSTIHAVDGINLQVEKGEFLCISGRSGSGKSTLLSLLAGLESPTAGEIEILGQHLEQLNEKERSRFRRAHIGFVFQSYNLLPQFSAWENVAMPLQIRGIPLKERKERAMEILDLVGLRDHALHKPTELSGGQQQRIGIARAIVTGPAIVFADEPTGNLDSRTGQEVMELLGRIFRKWGTTFILVSHDEEMYRYTDREIRLKDGKIEQQTLREERML</sequence>
<dbReference type="FunFam" id="3.40.50.300:FF:000032">
    <property type="entry name" value="Export ABC transporter ATP-binding protein"/>
    <property type="match status" value="1"/>
</dbReference>
<keyword evidence="6" id="KW-1185">Reference proteome</keyword>
<dbReference type="GO" id="GO:0022857">
    <property type="term" value="F:transmembrane transporter activity"/>
    <property type="evidence" value="ECO:0007669"/>
    <property type="project" value="TreeGrafter"/>
</dbReference>
<comment type="caution">
    <text evidence="5">The sequence shown here is derived from an EMBL/GenBank/DDBJ whole genome shotgun (WGS) entry which is preliminary data.</text>
</comment>
<dbReference type="SUPFAM" id="SSF52540">
    <property type="entry name" value="P-loop containing nucleoside triphosphate hydrolases"/>
    <property type="match status" value="1"/>
</dbReference>
<dbReference type="InterPro" id="IPR003439">
    <property type="entry name" value="ABC_transporter-like_ATP-bd"/>
</dbReference>
<keyword evidence="1" id="KW-0813">Transport</keyword>
<keyword evidence="3 5" id="KW-0067">ATP-binding</keyword>
<dbReference type="GO" id="GO:0005886">
    <property type="term" value="C:plasma membrane"/>
    <property type="evidence" value="ECO:0007669"/>
    <property type="project" value="TreeGrafter"/>
</dbReference>
<dbReference type="PANTHER" id="PTHR24220">
    <property type="entry name" value="IMPORT ATP-BINDING PROTEIN"/>
    <property type="match status" value="1"/>
</dbReference>
<evidence type="ECO:0000256" key="2">
    <source>
        <dbReference type="ARBA" id="ARBA00022741"/>
    </source>
</evidence>
<dbReference type="GO" id="GO:0016887">
    <property type="term" value="F:ATP hydrolysis activity"/>
    <property type="evidence" value="ECO:0007669"/>
    <property type="project" value="InterPro"/>
</dbReference>
<organism evidence="5 6">
    <name type="scientific">Hominiventricola filiformis</name>
    <dbReference type="NCBI Taxonomy" id="2885352"/>
    <lineage>
        <taxon>Bacteria</taxon>
        <taxon>Bacillati</taxon>
        <taxon>Bacillota</taxon>
        <taxon>Clostridia</taxon>
        <taxon>Lachnospirales</taxon>
        <taxon>Lachnospiraceae</taxon>
        <taxon>Hominiventricola</taxon>
    </lineage>
</organism>
<dbReference type="PROSITE" id="PS00211">
    <property type="entry name" value="ABC_TRANSPORTER_1"/>
    <property type="match status" value="1"/>
</dbReference>
<dbReference type="AlphaFoldDB" id="A0AAE3DB19"/>
<dbReference type="Pfam" id="PF00005">
    <property type="entry name" value="ABC_tran"/>
    <property type="match status" value="1"/>
</dbReference>
<accession>A0AAE3DB19</accession>
<dbReference type="InterPro" id="IPR017911">
    <property type="entry name" value="MacB-like_ATP-bd"/>
</dbReference>
<dbReference type="PANTHER" id="PTHR24220:SF86">
    <property type="entry name" value="ABC TRANSPORTER ABCH.1"/>
    <property type="match status" value="1"/>
</dbReference>
<gene>
    <name evidence="5" type="ORF">LKD36_02810</name>
</gene>
<dbReference type="InterPro" id="IPR017871">
    <property type="entry name" value="ABC_transporter-like_CS"/>
</dbReference>
<dbReference type="PROSITE" id="PS50893">
    <property type="entry name" value="ABC_TRANSPORTER_2"/>
    <property type="match status" value="1"/>
</dbReference>
<protein>
    <submittedName>
        <fullName evidence="5">ABC transporter ATP-binding protein</fullName>
    </submittedName>
</protein>
<dbReference type="InterPro" id="IPR027417">
    <property type="entry name" value="P-loop_NTPase"/>
</dbReference>